<feature type="region of interest" description="Disordered" evidence="1">
    <location>
        <begin position="62"/>
        <end position="87"/>
    </location>
</feature>
<feature type="region of interest" description="Disordered" evidence="1">
    <location>
        <begin position="353"/>
        <end position="437"/>
    </location>
</feature>
<keyword evidence="3" id="KW-1185">Reference proteome</keyword>
<dbReference type="GO" id="GO:0000340">
    <property type="term" value="F:RNA 7-methylguanosine cap binding"/>
    <property type="evidence" value="ECO:0007669"/>
    <property type="project" value="InterPro"/>
</dbReference>
<reference evidence="2" key="1">
    <citation type="submission" date="2020-11" db="EMBL/GenBank/DDBJ databases">
        <authorList>
            <consortium name="DOE Joint Genome Institute"/>
            <person name="Ahrendt S."/>
            <person name="Riley R."/>
            <person name="Andreopoulos W."/>
            <person name="LaButti K."/>
            <person name="Pangilinan J."/>
            <person name="Ruiz-duenas F.J."/>
            <person name="Barrasa J.M."/>
            <person name="Sanchez-Garcia M."/>
            <person name="Camarero S."/>
            <person name="Miyauchi S."/>
            <person name="Serrano A."/>
            <person name="Linde D."/>
            <person name="Babiker R."/>
            <person name="Drula E."/>
            <person name="Ayuso-Fernandez I."/>
            <person name="Pacheco R."/>
            <person name="Padilla G."/>
            <person name="Ferreira P."/>
            <person name="Barriuso J."/>
            <person name="Kellner H."/>
            <person name="Castanera R."/>
            <person name="Alfaro M."/>
            <person name="Ramirez L."/>
            <person name="Pisabarro A.G."/>
            <person name="Kuo A."/>
            <person name="Tritt A."/>
            <person name="Lipzen A."/>
            <person name="He G."/>
            <person name="Yan M."/>
            <person name="Ng V."/>
            <person name="Cullen D."/>
            <person name="Martin F."/>
            <person name="Rosso M.-N."/>
            <person name="Henrissat B."/>
            <person name="Hibbett D."/>
            <person name="Martinez A.T."/>
            <person name="Grigoriev I.V."/>
        </authorList>
    </citation>
    <scope>NUCLEOTIDE SEQUENCE</scope>
    <source>
        <strain evidence="2">AH 44721</strain>
    </source>
</reference>
<sequence length="437" mass="48671">MDNLAEDIAPEPVAVLSYDDTVAYEAQLPTEEERAAAAASLANRIGTSKVYLLSESSAAATRSVGGKRKHSEGLEDDTKMEEDDEMTEGLPYRPNALLLNGSPIANLPTTRIFAYATHFDAHPLGLEWVDDTTCVLVFDSRKAALDGFSRLLKSATEEPDMDDCVTARPFPIALWPPEERIKQSVGQGEGLKGTIRMRWAKPDDVKKRGAMKHSQFYKKHGSTAGKEIFNGRDLPPAKRRRREDGGYEDEEVMKAQLDHELDQFLAEDASDDEGNGKRNGNRNGNGKLPAVEGDDDDLPPSPPSKMRSDYIAQDGRTLLERTSHIRLHNAIGPDFDNDLPDLASRITAPLPQDRAISPLDSLDDRLRSPRTKKLEWGPGSDSSRRRDLDGDRRRRRRGGGERDRGERERGGRGTRTERPMKTQQELDDELDAFLRGS</sequence>
<dbReference type="PANTHER" id="PTHR16291">
    <property type="entry name" value="NUCLEAR CAP-BINDING PROTEIN SUBUNIT 3"/>
    <property type="match status" value="1"/>
</dbReference>
<dbReference type="EMBL" id="JADNYJ010000184">
    <property type="protein sequence ID" value="KAF8876307.1"/>
    <property type="molecule type" value="Genomic_DNA"/>
</dbReference>
<feature type="region of interest" description="Disordered" evidence="1">
    <location>
        <begin position="268"/>
        <end position="309"/>
    </location>
</feature>
<dbReference type="GO" id="GO:0003729">
    <property type="term" value="F:mRNA binding"/>
    <property type="evidence" value="ECO:0007669"/>
    <property type="project" value="InterPro"/>
</dbReference>
<dbReference type="OrthoDB" id="422106at2759"/>
<dbReference type="PANTHER" id="PTHR16291:SF0">
    <property type="entry name" value="NUCLEAR CAP-BINDING PROTEIN SUBUNIT 3"/>
    <property type="match status" value="1"/>
</dbReference>
<evidence type="ECO:0000313" key="3">
    <source>
        <dbReference type="Proteomes" id="UP000724874"/>
    </source>
</evidence>
<dbReference type="Pfam" id="PF10309">
    <property type="entry name" value="NCBP3"/>
    <property type="match status" value="1"/>
</dbReference>
<evidence type="ECO:0000313" key="2">
    <source>
        <dbReference type="EMBL" id="KAF8876307.1"/>
    </source>
</evidence>
<dbReference type="GO" id="GO:0005634">
    <property type="term" value="C:nucleus"/>
    <property type="evidence" value="ECO:0007669"/>
    <property type="project" value="TreeGrafter"/>
</dbReference>
<dbReference type="InterPro" id="IPR019416">
    <property type="entry name" value="NCBP3"/>
</dbReference>
<accession>A0A9P5NA10</accession>
<name>A0A9P5NA10_GYMJU</name>
<feature type="compositionally biased region" description="Basic and acidic residues" evidence="1">
    <location>
        <begin position="362"/>
        <end position="375"/>
    </location>
</feature>
<dbReference type="AlphaFoldDB" id="A0A9P5NA10"/>
<feature type="compositionally biased region" description="Basic and acidic residues" evidence="1">
    <location>
        <begin position="382"/>
        <end position="420"/>
    </location>
</feature>
<gene>
    <name evidence="2" type="ORF">CPB84DRAFT_1795920</name>
</gene>
<organism evidence="2 3">
    <name type="scientific">Gymnopilus junonius</name>
    <name type="common">Spectacular rustgill mushroom</name>
    <name type="synonym">Gymnopilus spectabilis subsp. junonius</name>
    <dbReference type="NCBI Taxonomy" id="109634"/>
    <lineage>
        <taxon>Eukaryota</taxon>
        <taxon>Fungi</taxon>
        <taxon>Dikarya</taxon>
        <taxon>Basidiomycota</taxon>
        <taxon>Agaricomycotina</taxon>
        <taxon>Agaricomycetes</taxon>
        <taxon>Agaricomycetidae</taxon>
        <taxon>Agaricales</taxon>
        <taxon>Agaricineae</taxon>
        <taxon>Hymenogastraceae</taxon>
        <taxon>Gymnopilus</taxon>
    </lineage>
</organism>
<protein>
    <recommendedName>
        <fullName evidence="4">Chromatin target of PRMT1 protein C-terminal domain-containing protein</fullName>
    </recommendedName>
</protein>
<feature type="region of interest" description="Disordered" evidence="1">
    <location>
        <begin position="210"/>
        <end position="248"/>
    </location>
</feature>
<dbReference type="Proteomes" id="UP000724874">
    <property type="component" value="Unassembled WGS sequence"/>
</dbReference>
<evidence type="ECO:0008006" key="4">
    <source>
        <dbReference type="Google" id="ProtNLM"/>
    </source>
</evidence>
<comment type="caution">
    <text evidence="2">The sequence shown here is derived from an EMBL/GenBank/DDBJ whole genome shotgun (WGS) entry which is preliminary data.</text>
</comment>
<evidence type="ECO:0000256" key="1">
    <source>
        <dbReference type="SAM" id="MobiDB-lite"/>
    </source>
</evidence>
<proteinExistence type="predicted"/>
<feature type="compositionally biased region" description="Basic residues" evidence="1">
    <location>
        <begin position="210"/>
        <end position="221"/>
    </location>
</feature>
<feature type="compositionally biased region" description="Acidic residues" evidence="1">
    <location>
        <begin position="78"/>
        <end position="87"/>
    </location>
</feature>